<protein>
    <submittedName>
        <fullName evidence="1">Uncharacterized protein</fullName>
    </submittedName>
</protein>
<name>A0A2D4LIT6_9SAUR</name>
<organism evidence="1">
    <name type="scientific">Micrurus spixii</name>
    <name type="common">Amazon coral snake</name>
    <dbReference type="NCBI Taxonomy" id="129469"/>
    <lineage>
        <taxon>Eukaryota</taxon>
        <taxon>Metazoa</taxon>
        <taxon>Chordata</taxon>
        <taxon>Craniata</taxon>
        <taxon>Vertebrata</taxon>
        <taxon>Euteleostomi</taxon>
        <taxon>Lepidosauria</taxon>
        <taxon>Squamata</taxon>
        <taxon>Bifurcata</taxon>
        <taxon>Unidentata</taxon>
        <taxon>Episquamata</taxon>
        <taxon>Toxicofera</taxon>
        <taxon>Serpentes</taxon>
        <taxon>Colubroidea</taxon>
        <taxon>Elapidae</taxon>
        <taxon>Elapinae</taxon>
        <taxon>Micrurus</taxon>
    </lineage>
</organism>
<evidence type="ECO:0000313" key="1">
    <source>
        <dbReference type="EMBL" id="LAB20788.1"/>
    </source>
</evidence>
<proteinExistence type="predicted"/>
<reference evidence="1" key="1">
    <citation type="submission" date="2017-07" db="EMBL/GenBank/DDBJ databases">
        <authorList>
            <person name="Mikheyev A."/>
            <person name="Grau M."/>
        </authorList>
    </citation>
    <scope>NUCLEOTIDE SEQUENCE</scope>
    <source>
        <tissue evidence="1">Venom_gland</tissue>
    </source>
</reference>
<dbReference type="EMBL" id="IACM01014135">
    <property type="protein sequence ID" value="LAB20785.1"/>
    <property type="molecule type" value="Transcribed_RNA"/>
</dbReference>
<sequence>MLVWFQSNYVWTYPSLLSCTTQSYCFLVPKMIKDQATALSNNIQNYPHPQQLQHAEILKSVYVRALQCSSFQGKPSCWKNTSHLSCIAGSSCKLRNCSNLCKSIRGRMRQSQDVLLYHLV</sequence>
<accession>A0A2D4LIT6</accession>
<dbReference type="AlphaFoldDB" id="A0A2D4LIT6"/>
<dbReference type="EMBL" id="IACM01014136">
    <property type="protein sequence ID" value="LAB20788.1"/>
    <property type="molecule type" value="Transcribed_RNA"/>
</dbReference>
<reference evidence="1" key="2">
    <citation type="submission" date="2017-11" db="EMBL/GenBank/DDBJ databases">
        <title>Coralsnake Venomics: Analyses of Venom Gland Transcriptomes and Proteomes of Six Brazilian Taxa.</title>
        <authorList>
            <person name="Aird S.D."/>
            <person name="Jorge da Silva N."/>
            <person name="Qiu L."/>
            <person name="Villar-Briones A."/>
            <person name="Aparecida-Saddi V."/>
            <person name="Campos-Telles M.P."/>
            <person name="Grau M."/>
            <person name="Mikheyev A.S."/>
        </authorList>
    </citation>
    <scope>NUCLEOTIDE SEQUENCE</scope>
    <source>
        <tissue evidence="1">Venom_gland</tissue>
    </source>
</reference>